<evidence type="ECO:0000259" key="1">
    <source>
        <dbReference type="Pfam" id="PF00483"/>
    </source>
</evidence>
<dbReference type="AlphaFoldDB" id="A0A6J6Z965"/>
<dbReference type="Gene3D" id="2.160.10.10">
    <property type="entry name" value="Hexapeptide repeat proteins"/>
    <property type="match status" value="1"/>
</dbReference>
<dbReference type="CDD" id="cd04181">
    <property type="entry name" value="NTP_transferase"/>
    <property type="match status" value="1"/>
</dbReference>
<dbReference type="InterPro" id="IPR005835">
    <property type="entry name" value="NTP_transferase_dom"/>
</dbReference>
<dbReference type="Pfam" id="PF00483">
    <property type="entry name" value="NTP_transferase"/>
    <property type="match status" value="1"/>
</dbReference>
<dbReference type="Gene3D" id="3.90.550.10">
    <property type="entry name" value="Spore Coat Polysaccharide Biosynthesis Protein SpsA, Chain A"/>
    <property type="match status" value="1"/>
</dbReference>
<dbReference type="InterPro" id="IPR050486">
    <property type="entry name" value="Mannose-1P_guanyltransferase"/>
</dbReference>
<proteinExistence type="predicted"/>
<sequence length="335" mass="35354">MAVGILLVGGFGTRLLPLTKNTPKPMLTIAGLPVTEHQLAMARNAGITTVVLATSYLSELFIPYFGDGAQWGMKLLYAVEKEPLGTGGAIANAAELLDADEPVVVFNGDVLSSHNLSLQIRQHQENNADVTLHLTSVEDARSYGCVPTDSDGRVVAFLEKMESPVTNTINAGCYVFNPQVISKISRNTVISVEREIFPELISNKARLFGFVDNSYWLDIGTPKALLKGSSDLVSGVADSSALAMADVVLHTNQKLIMSRAVVDESAVIDLGSSIGAGAVVGARAHISGSIIESGARIGADSIVRDSFVTSGSEIAENSTILASFVTKDEILPIPA</sequence>
<evidence type="ECO:0000313" key="2">
    <source>
        <dbReference type="EMBL" id="CAB4817295.1"/>
    </source>
</evidence>
<accession>A0A6J6Z965</accession>
<feature type="domain" description="Nucleotidyl transferase" evidence="1">
    <location>
        <begin position="4"/>
        <end position="232"/>
    </location>
</feature>
<dbReference type="EMBL" id="CAFABF010000001">
    <property type="protein sequence ID" value="CAB4817295.1"/>
    <property type="molecule type" value="Genomic_DNA"/>
</dbReference>
<reference evidence="2" key="1">
    <citation type="submission" date="2020-05" db="EMBL/GenBank/DDBJ databases">
        <authorList>
            <person name="Chiriac C."/>
            <person name="Salcher M."/>
            <person name="Ghai R."/>
            <person name="Kavagutti S V."/>
        </authorList>
    </citation>
    <scope>NUCLEOTIDE SEQUENCE</scope>
</reference>
<organism evidence="2">
    <name type="scientific">freshwater metagenome</name>
    <dbReference type="NCBI Taxonomy" id="449393"/>
    <lineage>
        <taxon>unclassified sequences</taxon>
        <taxon>metagenomes</taxon>
        <taxon>ecological metagenomes</taxon>
    </lineage>
</organism>
<protein>
    <submittedName>
        <fullName evidence="2">Unannotated protein</fullName>
    </submittedName>
</protein>
<dbReference type="PANTHER" id="PTHR22572">
    <property type="entry name" value="SUGAR-1-PHOSPHATE GUANYL TRANSFERASE"/>
    <property type="match status" value="1"/>
</dbReference>
<name>A0A6J6Z965_9ZZZZ</name>
<dbReference type="SUPFAM" id="SSF53448">
    <property type="entry name" value="Nucleotide-diphospho-sugar transferases"/>
    <property type="match status" value="1"/>
</dbReference>
<dbReference type="InterPro" id="IPR029044">
    <property type="entry name" value="Nucleotide-diphossugar_trans"/>
</dbReference>
<gene>
    <name evidence="2" type="ORF">UFOPK3167_00037</name>
</gene>